<dbReference type="RefSeq" id="WP_213501993.1">
    <property type="nucleotide sequence ID" value="NZ_CP054856.1"/>
</dbReference>
<keyword evidence="2" id="KW-0812">Transmembrane</keyword>
<gene>
    <name evidence="4" type="ORF">HT578_02325</name>
</gene>
<keyword evidence="5" id="KW-1185">Reference proteome</keyword>
<sequence length="198" mass="21396">MSRRDLFQAWARDQRGVAAVEFALVAPVMLLTIFGLFDLGYNVYTAEQLEGSIQKAARDSTIEGAAGRASQLDERVREAVHAIAPAAELTFERTAYASFSDIGAPEDFTDVNGDGTCNAGEPFEDANGNGTWDASQGTRGQGSARDAVLYEVEVTYPRPFPVAAFLGMSDTFTMRARTVLRNQPYETNDAPPSIGNCP</sequence>
<feature type="transmembrane region" description="Helical" evidence="2">
    <location>
        <begin position="20"/>
        <end position="44"/>
    </location>
</feature>
<proteinExistence type="predicted"/>
<dbReference type="EMBL" id="CP054856">
    <property type="protein sequence ID" value="QVM82690.1"/>
    <property type="molecule type" value="Genomic_DNA"/>
</dbReference>
<feature type="compositionally biased region" description="Polar residues" evidence="1">
    <location>
        <begin position="128"/>
        <end position="138"/>
    </location>
</feature>
<dbReference type="InterPro" id="IPR012495">
    <property type="entry name" value="TadE-like_dom"/>
</dbReference>
<evidence type="ECO:0000259" key="3">
    <source>
        <dbReference type="Pfam" id="PF07811"/>
    </source>
</evidence>
<evidence type="ECO:0000256" key="1">
    <source>
        <dbReference type="SAM" id="MobiDB-lite"/>
    </source>
</evidence>
<evidence type="ECO:0000313" key="5">
    <source>
        <dbReference type="Proteomes" id="UP000677126"/>
    </source>
</evidence>
<accession>A0ABX8E1D1</accession>
<dbReference type="Proteomes" id="UP000677126">
    <property type="component" value="Chromosome"/>
</dbReference>
<reference evidence="4 5" key="1">
    <citation type="journal article" date="2021" name="Int. J. Syst. Evol. Microbiol.">
        <title>Novosphingobium decolorationis sp. nov., an aniline blue-decolourizing bacterium isolated from East Pacific sediment.</title>
        <authorList>
            <person name="Chen X."/>
            <person name="Dong B."/>
            <person name="Chen T."/>
            <person name="Ren N."/>
            <person name="Wang J."/>
            <person name="Xu Y."/>
            <person name="Yang J."/>
            <person name="Zhu S."/>
            <person name="Chen J."/>
        </authorList>
    </citation>
    <scope>NUCLEOTIDE SEQUENCE [LARGE SCALE GENOMIC DNA]</scope>
    <source>
        <strain evidence="4 5">502str22</strain>
    </source>
</reference>
<dbReference type="Pfam" id="PF07811">
    <property type="entry name" value="TadE"/>
    <property type="match status" value="1"/>
</dbReference>
<feature type="region of interest" description="Disordered" evidence="1">
    <location>
        <begin position="117"/>
        <end position="142"/>
    </location>
</feature>
<organism evidence="4 5">
    <name type="scientific">Novosphingobium decolorationis</name>
    <dbReference type="NCBI Taxonomy" id="2698673"/>
    <lineage>
        <taxon>Bacteria</taxon>
        <taxon>Pseudomonadati</taxon>
        <taxon>Pseudomonadota</taxon>
        <taxon>Alphaproteobacteria</taxon>
        <taxon>Sphingomonadales</taxon>
        <taxon>Sphingomonadaceae</taxon>
        <taxon>Novosphingobium</taxon>
    </lineage>
</organism>
<name>A0ABX8E1D1_9SPHN</name>
<evidence type="ECO:0000313" key="4">
    <source>
        <dbReference type="EMBL" id="QVM82690.1"/>
    </source>
</evidence>
<keyword evidence="2" id="KW-0472">Membrane</keyword>
<evidence type="ECO:0000256" key="2">
    <source>
        <dbReference type="SAM" id="Phobius"/>
    </source>
</evidence>
<protein>
    <submittedName>
        <fullName evidence="4">Pilus assembly protein</fullName>
    </submittedName>
</protein>
<feature type="domain" description="TadE-like" evidence="3">
    <location>
        <begin position="16"/>
        <end position="58"/>
    </location>
</feature>
<keyword evidence="2" id="KW-1133">Transmembrane helix</keyword>